<accession>A0A2C9D6H6</accession>
<reference evidence="6" key="1">
    <citation type="submission" date="2017-09" db="EMBL/GenBank/DDBJ databases">
        <title>Genome sequence of Nannocystis excedens DSM 71.</title>
        <authorList>
            <person name="Blom J."/>
        </authorList>
    </citation>
    <scope>NUCLEOTIDE SEQUENCE [LARGE SCALE GENOMIC DNA]</scope>
    <source>
        <strain evidence="6">type strain: E19</strain>
    </source>
</reference>
<sequence>MVPNAEHLLLLSELGCDPTWLVTGKEAQAAPIGPVAPIASEPAIVTLPHYVMALSAGKGIPEPDFPAREGIQLPEQWVRSVTGRNPRNLIVAHASGESMEPTIADGDLLIIDRTATKPLHGKIFALSVDGDLLVKRIARRLDGSIHMISDNPNKVAYPDEELADTMDLQIHVLGQVVWHGGALA</sequence>
<dbReference type="Gene3D" id="2.10.109.10">
    <property type="entry name" value="Umud Fragment, subunit A"/>
    <property type="match status" value="1"/>
</dbReference>
<keyword evidence="3" id="KW-0804">Transcription</keyword>
<keyword evidence="2" id="KW-0238">DNA-binding</keyword>
<evidence type="ECO:0000256" key="2">
    <source>
        <dbReference type="ARBA" id="ARBA00023125"/>
    </source>
</evidence>
<dbReference type="AlphaFoldDB" id="A0A2C9D6H6"/>
<name>A0A2C9D6H6_9HYPH</name>
<dbReference type="InterPro" id="IPR039418">
    <property type="entry name" value="LexA-like"/>
</dbReference>
<evidence type="ECO:0000256" key="3">
    <source>
        <dbReference type="ARBA" id="ARBA00023163"/>
    </source>
</evidence>
<evidence type="ECO:0000313" key="6">
    <source>
        <dbReference type="Proteomes" id="UP000223606"/>
    </source>
</evidence>
<gene>
    <name evidence="5" type="primary">prtR</name>
    <name evidence="5" type="ORF">HDIA_2228</name>
</gene>
<keyword evidence="1" id="KW-0805">Transcription regulation</keyword>
<dbReference type="Proteomes" id="UP000223606">
    <property type="component" value="Chromosome 1"/>
</dbReference>
<dbReference type="InterPro" id="IPR036286">
    <property type="entry name" value="LexA/Signal_pep-like_sf"/>
</dbReference>
<protein>
    <submittedName>
        <fullName evidence="5">Pyocin repressor protein</fullName>
    </submittedName>
</protein>
<proteinExistence type="predicted"/>
<dbReference type="PANTHER" id="PTHR40661">
    <property type="match status" value="1"/>
</dbReference>
<dbReference type="EMBL" id="LT960614">
    <property type="protein sequence ID" value="SON55769.1"/>
    <property type="molecule type" value="Genomic_DNA"/>
</dbReference>
<dbReference type="KEGG" id="hdi:HDIA_2228"/>
<dbReference type="PANTHER" id="PTHR40661:SF3">
    <property type="entry name" value="FELS-1 PROPHAGE TRANSCRIPTIONAL REGULATOR"/>
    <property type="match status" value="1"/>
</dbReference>
<feature type="domain" description="Peptidase S24/S26A/S26B/S26C" evidence="4">
    <location>
        <begin position="53"/>
        <end position="177"/>
    </location>
</feature>
<evidence type="ECO:0000256" key="1">
    <source>
        <dbReference type="ARBA" id="ARBA00023015"/>
    </source>
</evidence>
<keyword evidence="6" id="KW-1185">Reference proteome</keyword>
<organism evidence="5 6">
    <name type="scientific">Hartmannibacter diazotrophicus</name>
    <dbReference type="NCBI Taxonomy" id="1482074"/>
    <lineage>
        <taxon>Bacteria</taxon>
        <taxon>Pseudomonadati</taxon>
        <taxon>Pseudomonadota</taxon>
        <taxon>Alphaproteobacteria</taxon>
        <taxon>Hyphomicrobiales</taxon>
        <taxon>Pleomorphomonadaceae</taxon>
        <taxon>Hartmannibacter</taxon>
    </lineage>
</organism>
<dbReference type="InterPro" id="IPR015927">
    <property type="entry name" value="Peptidase_S24_S26A/B/C"/>
</dbReference>
<dbReference type="SUPFAM" id="SSF51306">
    <property type="entry name" value="LexA/Signal peptidase"/>
    <property type="match status" value="1"/>
</dbReference>
<dbReference type="GO" id="GO:0003677">
    <property type="term" value="F:DNA binding"/>
    <property type="evidence" value="ECO:0007669"/>
    <property type="project" value="UniProtKB-KW"/>
</dbReference>
<evidence type="ECO:0000259" key="4">
    <source>
        <dbReference type="Pfam" id="PF00717"/>
    </source>
</evidence>
<dbReference type="CDD" id="cd06529">
    <property type="entry name" value="S24_LexA-like"/>
    <property type="match status" value="1"/>
</dbReference>
<evidence type="ECO:0000313" key="5">
    <source>
        <dbReference type="EMBL" id="SON55769.1"/>
    </source>
</evidence>
<dbReference type="Pfam" id="PF00717">
    <property type="entry name" value="Peptidase_S24"/>
    <property type="match status" value="1"/>
</dbReference>